<dbReference type="InterPro" id="IPR025997">
    <property type="entry name" value="SBP_2_dom"/>
</dbReference>
<dbReference type="PANTHER" id="PTHR30146:SF109">
    <property type="entry name" value="HTH-TYPE TRANSCRIPTIONAL REGULATOR GALS"/>
    <property type="match status" value="1"/>
</dbReference>
<dbReference type="OrthoDB" id="43195at2"/>
<evidence type="ECO:0000256" key="2">
    <source>
        <dbReference type="ARBA" id="ARBA00023125"/>
    </source>
</evidence>
<dbReference type="CDD" id="cd06316">
    <property type="entry name" value="PBP1_ABC_sugar_binding-like"/>
    <property type="match status" value="1"/>
</dbReference>
<dbReference type="GO" id="GO:0003700">
    <property type="term" value="F:DNA-binding transcription factor activity"/>
    <property type="evidence" value="ECO:0007669"/>
    <property type="project" value="TreeGrafter"/>
</dbReference>
<dbReference type="InterPro" id="IPR028082">
    <property type="entry name" value="Peripla_BP_I"/>
</dbReference>
<dbReference type="InterPro" id="IPR046335">
    <property type="entry name" value="LacI/GalR-like_sensor"/>
</dbReference>
<feature type="domain" description="HTH lacI-type" evidence="4">
    <location>
        <begin position="3"/>
        <end position="47"/>
    </location>
</feature>
<dbReference type="EMBL" id="UHJJ01000016">
    <property type="protein sequence ID" value="SUQ15771.1"/>
    <property type="molecule type" value="Genomic_DNA"/>
</dbReference>
<dbReference type="SMART" id="SM00354">
    <property type="entry name" value="HTH_LACI"/>
    <property type="match status" value="1"/>
</dbReference>
<dbReference type="Pfam" id="PF00356">
    <property type="entry name" value="LacI"/>
    <property type="match status" value="1"/>
</dbReference>
<dbReference type="InterPro" id="IPR010982">
    <property type="entry name" value="Lambda_DNA-bd_dom_sf"/>
</dbReference>
<dbReference type="AlphaFoldDB" id="A0A316ADC7"/>
<dbReference type="Gene3D" id="3.40.50.2300">
    <property type="match status" value="4"/>
</dbReference>
<dbReference type="Proteomes" id="UP000254051">
    <property type="component" value="Unassembled WGS sequence"/>
</dbReference>
<organism evidence="5 6">
    <name type="scientific">Faecalicatena contorta</name>
    <dbReference type="NCBI Taxonomy" id="39482"/>
    <lineage>
        <taxon>Bacteria</taxon>
        <taxon>Bacillati</taxon>
        <taxon>Bacillota</taxon>
        <taxon>Clostridia</taxon>
        <taxon>Lachnospirales</taxon>
        <taxon>Lachnospiraceae</taxon>
        <taxon>Faecalicatena</taxon>
    </lineage>
</organism>
<dbReference type="CDD" id="cd06267">
    <property type="entry name" value="PBP1_LacI_sugar_binding-like"/>
    <property type="match status" value="1"/>
</dbReference>
<dbReference type="Pfam" id="PF13407">
    <property type="entry name" value="Peripla_BP_4"/>
    <property type="match status" value="1"/>
</dbReference>
<dbReference type="SUPFAM" id="SSF47413">
    <property type="entry name" value="lambda repressor-like DNA-binding domains"/>
    <property type="match status" value="1"/>
</dbReference>
<keyword evidence="1" id="KW-0805">Transcription regulation</keyword>
<proteinExistence type="predicted"/>
<evidence type="ECO:0000313" key="5">
    <source>
        <dbReference type="EMBL" id="SUQ15771.1"/>
    </source>
</evidence>
<accession>A0A316ADC7</accession>
<dbReference type="InterPro" id="IPR000843">
    <property type="entry name" value="HTH_LacI"/>
</dbReference>
<reference evidence="6" key="1">
    <citation type="submission" date="2017-07" db="EMBL/GenBank/DDBJ databases">
        <authorList>
            <person name="Varghese N."/>
            <person name="Submissions S."/>
        </authorList>
    </citation>
    <scope>NUCLEOTIDE SEQUENCE [LARGE SCALE GENOMIC DNA]</scope>
    <source>
        <strain evidence="6">NLAE-zl-C134</strain>
    </source>
</reference>
<dbReference type="Gene3D" id="1.10.260.40">
    <property type="entry name" value="lambda repressor-like DNA-binding domains"/>
    <property type="match status" value="1"/>
</dbReference>
<dbReference type="PROSITE" id="PS50932">
    <property type="entry name" value="HTH_LACI_2"/>
    <property type="match status" value="1"/>
</dbReference>
<evidence type="ECO:0000259" key="4">
    <source>
        <dbReference type="PROSITE" id="PS50932"/>
    </source>
</evidence>
<dbReference type="GO" id="GO:0000976">
    <property type="term" value="F:transcription cis-regulatory region binding"/>
    <property type="evidence" value="ECO:0007669"/>
    <property type="project" value="TreeGrafter"/>
</dbReference>
<gene>
    <name evidence="5" type="ORF">SAMN05216529_11632</name>
</gene>
<dbReference type="Pfam" id="PF13377">
    <property type="entry name" value="Peripla_BP_3"/>
    <property type="match status" value="1"/>
</dbReference>
<keyword evidence="2" id="KW-0238">DNA-binding</keyword>
<evidence type="ECO:0000313" key="6">
    <source>
        <dbReference type="Proteomes" id="UP000254051"/>
    </source>
</evidence>
<keyword evidence="6" id="KW-1185">Reference proteome</keyword>
<protein>
    <submittedName>
        <fullName evidence="5">Ribose transport system substrate-binding protein</fullName>
    </submittedName>
</protein>
<dbReference type="SUPFAM" id="SSF53822">
    <property type="entry name" value="Periplasmic binding protein-like I"/>
    <property type="match status" value="2"/>
</dbReference>
<evidence type="ECO:0000256" key="1">
    <source>
        <dbReference type="ARBA" id="ARBA00023015"/>
    </source>
</evidence>
<keyword evidence="3" id="KW-0804">Transcription</keyword>
<sequence length="660" mass="74378">MKVTMREIAEEAGVSIATVSFALNRTRYVSPELVERIEQVAQSKGYRIQTQKKKQFHSGKLSEIALVIPSVKSDFYAHLMTGVSRYASEKGYLTSVHVTSDDREQERRVLQEIISNNRIAGIILAPASEERSTYEKLLQVGSPLICIERTIVGADVGAVLSDNEDGVYKGMEYLIKRGHENIAILLEDKHMSCVEERTEGYQKALEQYHIPFRQELVVSVNPYHQTEMFDKVDLLFKCEAPTAIFAAGNKLTLNLLRMLAKLEKAYSADISIIGFGDAQWCDMIRPSLTCLRQDQERISREAVRCTIEQIAVGSGPDIGTKRIPMELWIGDSVQNIARGPFGERSEYPGEIVLSEEDSTRLKLGRYKVGISFHYGGDDWTTLHERALVETLNGYGIQVLSVMDAHFDAKLQEAQLKGLMMQNPDVIIAVPVEEEKTASVFKEVAEKTKLVLINSMPKGFTRDDYACWISVNERENGESAARILGDYFVNKGSGKVAMLIHGAEYFATKQRDFFARQTLEEDYPGIEIIASESFGKIENAYQACYTMMESNPEIEGIYVTWERPALEAIRALKDMGRQDVVISTTDLDYEIARMLWHDDMVIGLSSQRPYDQGVTAAIETAKVLLGKQNSKCIGVSPYRINKENLEKAWKDLKRTKMPDFS</sequence>
<name>A0A316ADC7_9FIRM</name>
<dbReference type="RefSeq" id="WP_109713905.1">
    <property type="nucleotide sequence ID" value="NZ_QGDS01000016.1"/>
</dbReference>
<dbReference type="CDD" id="cd01392">
    <property type="entry name" value="HTH_LacI"/>
    <property type="match status" value="1"/>
</dbReference>
<dbReference type="PANTHER" id="PTHR30146">
    <property type="entry name" value="LACI-RELATED TRANSCRIPTIONAL REPRESSOR"/>
    <property type="match status" value="1"/>
</dbReference>
<dbReference type="PROSITE" id="PS00356">
    <property type="entry name" value="HTH_LACI_1"/>
    <property type="match status" value="1"/>
</dbReference>
<evidence type="ECO:0000256" key="3">
    <source>
        <dbReference type="ARBA" id="ARBA00023163"/>
    </source>
</evidence>